<evidence type="ECO:0000313" key="1">
    <source>
        <dbReference type="EMBL" id="KAF4127538.1"/>
    </source>
</evidence>
<dbReference type="PANTHER" id="PTHR46586">
    <property type="entry name" value="ANKYRIN REPEAT-CONTAINING PROTEIN"/>
    <property type="match status" value="1"/>
</dbReference>
<sequence>MVSYTNAACQSPLLTKVRVLGHHCLHGELPHVLLTINALLDDFSTGTTAHDVYERTGSLRLMQYVAARELKEELDPFYNRYLFNRTVEIAAVNGDLKTIKWLIESYKPKYLTTAVAAAAANGHLDILQWLYDNHREIGYWGATEMCGALHNNQSKVIEWLRENAVPRKDSLKKVMEAAAAAGNVEIVEWLFKSCRASAEDALWSAQSNKQWEMARWILDNCGIIGPWIDWDLPAKDGAISFLHYLRSRSIGGPGFYTLQVAALNGHLEVVEWLHDELRVPFSPTVWHAADNGHLNVIKWMHDNGYKHGGAAIMDRAATFGQLDVVKWLHDNREEGCTEQAMDGAATEGHLEVVKWLHENRSEGCSNAAMNGAASKGHLDVVKWLHSHRREGCTHVAMDAAAENGHLHIVQWLQKNRKEGCTPAAMDAAASKGHLDVVKWLHENRSEGCTTKAMDMAAENGHFEVVKWLHANRDEGCTADAMNTSAANGYLAIVKFLHENREEGCTVAAMTRAILGAHFEVAMFLKTHRSEGFVLHRNSIIRLPLELMQWLIASYIDNLHGYEFEVERSDWRFNEWCREIRLRVAHQNEQSVWWECSAKTVRPVVN</sequence>
<dbReference type="InterPro" id="IPR002110">
    <property type="entry name" value="Ankyrin_rpt"/>
</dbReference>
<comment type="caution">
    <text evidence="1">The sequence shown here is derived from an EMBL/GenBank/DDBJ whole genome shotgun (WGS) entry which is preliminary data.</text>
</comment>
<dbReference type="Pfam" id="PF12796">
    <property type="entry name" value="Ank_2"/>
    <property type="match status" value="3"/>
</dbReference>
<protein>
    <submittedName>
        <fullName evidence="1">Ankyrin repeats domain-containing protein</fullName>
    </submittedName>
</protein>
<dbReference type="PANTHER" id="PTHR46586:SF3">
    <property type="entry name" value="ANKYRIN REPEAT-CONTAINING PROTEIN"/>
    <property type="match status" value="1"/>
</dbReference>
<dbReference type="Gene3D" id="1.25.40.20">
    <property type="entry name" value="Ankyrin repeat-containing domain"/>
    <property type="match status" value="3"/>
</dbReference>
<dbReference type="AlphaFoldDB" id="A0A8S9TNH6"/>
<gene>
    <name evidence="1" type="ORF">GN958_ATG23267</name>
</gene>
<dbReference type="SUPFAM" id="SSF48403">
    <property type="entry name" value="Ankyrin repeat"/>
    <property type="match status" value="2"/>
</dbReference>
<name>A0A8S9TNH6_PHYIN</name>
<organism evidence="1 2">
    <name type="scientific">Phytophthora infestans</name>
    <name type="common">Potato late blight agent</name>
    <name type="synonym">Botrytis infestans</name>
    <dbReference type="NCBI Taxonomy" id="4787"/>
    <lineage>
        <taxon>Eukaryota</taxon>
        <taxon>Sar</taxon>
        <taxon>Stramenopiles</taxon>
        <taxon>Oomycota</taxon>
        <taxon>Peronosporomycetes</taxon>
        <taxon>Peronosporales</taxon>
        <taxon>Peronosporaceae</taxon>
        <taxon>Phytophthora</taxon>
    </lineage>
</organism>
<accession>A0A8S9TNH6</accession>
<dbReference type="SMART" id="SM00248">
    <property type="entry name" value="ANK"/>
    <property type="match status" value="6"/>
</dbReference>
<dbReference type="InterPro" id="IPR052050">
    <property type="entry name" value="SecEffector_AnkRepeat"/>
</dbReference>
<dbReference type="Pfam" id="PF13637">
    <property type="entry name" value="Ank_4"/>
    <property type="match status" value="1"/>
</dbReference>
<evidence type="ECO:0000313" key="2">
    <source>
        <dbReference type="Proteomes" id="UP000704712"/>
    </source>
</evidence>
<dbReference type="EMBL" id="JAACNO010003255">
    <property type="protein sequence ID" value="KAF4127538.1"/>
    <property type="molecule type" value="Genomic_DNA"/>
</dbReference>
<dbReference type="InterPro" id="IPR036770">
    <property type="entry name" value="Ankyrin_rpt-contain_sf"/>
</dbReference>
<dbReference type="Proteomes" id="UP000704712">
    <property type="component" value="Unassembled WGS sequence"/>
</dbReference>
<dbReference type="OMA" id="LELMQWL"/>
<reference evidence="1" key="1">
    <citation type="submission" date="2020-03" db="EMBL/GenBank/DDBJ databases">
        <title>Hybrid Assembly of Korean Phytophthora infestans isolates.</title>
        <authorList>
            <person name="Prokchorchik M."/>
            <person name="Lee Y."/>
            <person name="Seo J."/>
            <person name="Cho J.-H."/>
            <person name="Park Y.-E."/>
            <person name="Jang D.-C."/>
            <person name="Im J.-S."/>
            <person name="Choi J.-G."/>
            <person name="Park H.-J."/>
            <person name="Lee G.-B."/>
            <person name="Lee Y.-G."/>
            <person name="Hong S.-Y."/>
            <person name="Cho K."/>
            <person name="Sohn K.H."/>
        </authorList>
    </citation>
    <scope>NUCLEOTIDE SEQUENCE</scope>
    <source>
        <strain evidence="1">KR_2_A2</strain>
    </source>
</reference>
<proteinExistence type="predicted"/>